<evidence type="ECO:0000259" key="3">
    <source>
        <dbReference type="Pfam" id="PF10145"/>
    </source>
</evidence>
<feature type="domain" description="Phage tail tape measure protein" evidence="3">
    <location>
        <begin position="96"/>
        <end position="298"/>
    </location>
</feature>
<protein>
    <submittedName>
        <fullName evidence="4">TP901 family phage tail tape measure protein</fullName>
    </submittedName>
</protein>
<dbReference type="PANTHER" id="PTHR37813:SF1">
    <property type="entry name" value="FELS-2 PROPHAGE PROTEIN"/>
    <property type="match status" value="1"/>
</dbReference>
<evidence type="ECO:0000256" key="1">
    <source>
        <dbReference type="ARBA" id="ARBA00022612"/>
    </source>
</evidence>
<keyword evidence="1" id="KW-1188">Viral release from host cell</keyword>
<evidence type="ECO:0000256" key="2">
    <source>
        <dbReference type="SAM" id="Phobius"/>
    </source>
</evidence>
<dbReference type="InterPro" id="IPR010090">
    <property type="entry name" value="Phage_tape_meas"/>
</dbReference>
<accession>A0ABS4E2H5</accession>
<name>A0ABS4E2H5_9HYPH</name>
<dbReference type="Proteomes" id="UP000759443">
    <property type="component" value="Unassembled WGS sequence"/>
</dbReference>
<proteinExistence type="predicted"/>
<keyword evidence="2" id="KW-1133">Transmembrane helix</keyword>
<comment type="caution">
    <text evidence="4">The sequence shown here is derived from an EMBL/GenBank/DDBJ whole genome shotgun (WGS) entry which is preliminary data.</text>
</comment>
<dbReference type="PANTHER" id="PTHR37813">
    <property type="entry name" value="FELS-2 PROPHAGE PROTEIN"/>
    <property type="match status" value="1"/>
</dbReference>
<sequence>MSVLTSRLIISLLDRASAPARAVATSIDRMHSRIEANNKRIGEMRGRMVEAGAVAYGLAHAISAPVKAAMAFESSMADIRKVVDFDGEGSFKAMGEQIRALSLRMPMTADGIAQIVAAAGQSGVANDELLRFAEVAAKVGTAWDISASETGEALAKLKTALGRSVADTESLADAINYLGNNSAASAPQILQVVKRVAPMASQFGMTAEQVAAIGAAMTGAGFEAEVASTSLLNVGRALTKGASATKRQEAVFDKLGLSATNVAKRMQKDAVGTLQDVLLKINKLPAATRAAAISDLFGDEARALGPLISNGKLLSDVLAMVADKANYAGSANQEFETASKRTANSMALFNNRMTDLAVSIGDALLPALNQIVDVLGPIVTTLSDLAQRYPHLTTAIVATTAALVAFRIASLAASFSFAWMRGGMLLAGLGGLRALKLAISGVGLVAAPFGMAMKAARTGLVGFAAASSVAGIGPTLKIMATGLMSALNPLRLVRLALVGLRVALIGSGIGIALLAIGAAGAWIYNNWQGISSAFAAFGQAFMKAIEPVMPMIQPVIDGLSELFNWIGDLLGPVDQMSGSWAGWGAAAGKAVGDVIVAVVGLPAKILAVAQDMAAAGASLIQSLWDGAVAKFDAFIAWVGAIPRRIRDAIGSINLSNVISLPKLPSWLGGRPAPPAPPVAHGARAAGGPIVGGRTYLVGEEGPEMITASRSGYVHNARQTAGMMPPGSGPTVNIKMILNGITDPGQIADQLIAILNRRLKSEINGLQGDLGYGVA</sequence>
<dbReference type="RefSeq" id="WP_209946957.1">
    <property type="nucleotide sequence ID" value="NZ_JAGGJU010000010.1"/>
</dbReference>
<organism evidence="4 5">
    <name type="scientific">Rhizobium halophytocola</name>
    <dbReference type="NCBI Taxonomy" id="735519"/>
    <lineage>
        <taxon>Bacteria</taxon>
        <taxon>Pseudomonadati</taxon>
        <taxon>Pseudomonadota</taxon>
        <taxon>Alphaproteobacteria</taxon>
        <taxon>Hyphomicrobiales</taxon>
        <taxon>Rhizobiaceae</taxon>
        <taxon>Rhizobium/Agrobacterium group</taxon>
        <taxon>Rhizobium</taxon>
    </lineage>
</organism>
<evidence type="ECO:0000313" key="5">
    <source>
        <dbReference type="Proteomes" id="UP000759443"/>
    </source>
</evidence>
<gene>
    <name evidence="4" type="ORF">J2Z17_003564</name>
</gene>
<keyword evidence="2" id="KW-0472">Membrane</keyword>
<dbReference type="Pfam" id="PF10145">
    <property type="entry name" value="PhageMin_Tail"/>
    <property type="match status" value="1"/>
</dbReference>
<dbReference type="EMBL" id="JAGGJU010000010">
    <property type="protein sequence ID" value="MBP1852109.1"/>
    <property type="molecule type" value="Genomic_DNA"/>
</dbReference>
<keyword evidence="2" id="KW-0812">Transmembrane</keyword>
<evidence type="ECO:0000313" key="4">
    <source>
        <dbReference type="EMBL" id="MBP1852109.1"/>
    </source>
</evidence>
<feature type="transmembrane region" description="Helical" evidence="2">
    <location>
        <begin position="492"/>
        <end position="524"/>
    </location>
</feature>
<reference evidence="4 5" key="1">
    <citation type="submission" date="2021-03" db="EMBL/GenBank/DDBJ databases">
        <title>Genomic Encyclopedia of Type Strains, Phase IV (KMG-IV): sequencing the most valuable type-strain genomes for metagenomic binning, comparative biology and taxonomic classification.</title>
        <authorList>
            <person name="Goeker M."/>
        </authorList>
    </citation>
    <scope>NUCLEOTIDE SEQUENCE [LARGE SCALE GENOMIC DNA]</scope>
    <source>
        <strain evidence="4 5">DSM 21600</strain>
    </source>
</reference>
<feature type="transmembrane region" description="Helical" evidence="2">
    <location>
        <begin position="459"/>
        <end position="480"/>
    </location>
</feature>
<keyword evidence="5" id="KW-1185">Reference proteome</keyword>
<feature type="transmembrane region" description="Helical" evidence="2">
    <location>
        <begin position="432"/>
        <end position="453"/>
    </location>
</feature>
<dbReference type="NCBIfam" id="TIGR01760">
    <property type="entry name" value="tape_meas_TP901"/>
    <property type="match status" value="1"/>
</dbReference>
<feature type="transmembrane region" description="Helical" evidence="2">
    <location>
        <begin position="395"/>
        <end position="420"/>
    </location>
</feature>